<reference evidence="6" key="1">
    <citation type="journal article" date="2017" name="Int J Environ Stud">
        <title>Does the Miocene-Pliocene relict legume Oxytropis triphylla form nitrogen-fixing nodules with a combination of bacterial strains?</title>
        <authorList>
            <person name="Safronova V."/>
            <person name="Belimov A."/>
            <person name="Sazanova A."/>
            <person name="Kuznetsova I."/>
            <person name="Popova J."/>
            <person name="Andronov E."/>
            <person name="Verkhozina A."/>
            <person name="Tikhonovich I."/>
        </authorList>
    </citation>
    <scope>NUCLEOTIDE SEQUENCE [LARGE SCALE GENOMIC DNA]</scope>
    <source>
        <strain evidence="6">Tri-38</strain>
    </source>
</reference>
<proteinExistence type="predicted"/>
<feature type="domain" description="HTH gntR-type" evidence="4">
    <location>
        <begin position="7"/>
        <end position="75"/>
    </location>
</feature>
<dbReference type="SMART" id="SM00345">
    <property type="entry name" value="HTH_GNTR"/>
    <property type="match status" value="1"/>
</dbReference>
<dbReference type="InterPro" id="IPR008920">
    <property type="entry name" value="TF_FadR/GntR_C"/>
</dbReference>
<keyword evidence="1" id="KW-0805">Transcription regulation</keyword>
<dbReference type="GO" id="GO:0003677">
    <property type="term" value="F:DNA binding"/>
    <property type="evidence" value="ECO:0007669"/>
    <property type="project" value="UniProtKB-KW"/>
</dbReference>
<dbReference type="Pfam" id="PF07729">
    <property type="entry name" value="FCD"/>
    <property type="match status" value="1"/>
</dbReference>
<dbReference type="SUPFAM" id="SSF46785">
    <property type="entry name" value="Winged helix' DNA-binding domain"/>
    <property type="match status" value="1"/>
</dbReference>
<dbReference type="GO" id="GO:0003700">
    <property type="term" value="F:DNA-binding transcription factor activity"/>
    <property type="evidence" value="ECO:0007669"/>
    <property type="project" value="InterPro"/>
</dbReference>
<dbReference type="PANTHER" id="PTHR43537">
    <property type="entry name" value="TRANSCRIPTIONAL REGULATOR, GNTR FAMILY"/>
    <property type="match status" value="1"/>
</dbReference>
<evidence type="ECO:0000313" key="5">
    <source>
        <dbReference type="EMBL" id="PIO42411.1"/>
    </source>
</evidence>
<evidence type="ECO:0000256" key="3">
    <source>
        <dbReference type="ARBA" id="ARBA00023163"/>
    </source>
</evidence>
<dbReference type="PANTHER" id="PTHR43537:SF44">
    <property type="entry name" value="GNTR FAMILY REGULATORY PROTEIN"/>
    <property type="match status" value="1"/>
</dbReference>
<dbReference type="Gene3D" id="1.10.10.10">
    <property type="entry name" value="Winged helix-like DNA-binding domain superfamily/Winged helix DNA-binding domain"/>
    <property type="match status" value="1"/>
</dbReference>
<evidence type="ECO:0000256" key="1">
    <source>
        <dbReference type="ARBA" id="ARBA00023015"/>
    </source>
</evidence>
<dbReference type="SMART" id="SM00895">
    <property type="entry name" value="FCD"/>
    <property type="match status" value="1"/>
</dbReference>
<dbReference type="CDD" id="cd07377">
    <property type="entry name" value="WHTH_GntR"/>
    <property type="match status" value="1"/>
</dbReference>
<gene>
    <name evidence="5" type="ORF">B5P45_25700</name>
</gene>
<dbReference type="KEGG" id="pht:BLM14_15245"/>
<sequence>MNTRRRETLTAQLVRQVTDRIKSGEFPRGARLPTEKEMIDEFGVSRTVVREAIANLRAGGMVSTQQGVGAFVVQNTALPAFRIAEEDLSVLEQVVKGLELRIAVESEAAALAAQRRSESDILAIESACDTMADAIKTGSDSIEADLNFHRAIARASQNDHFLKIFNYLGEVLIPRARLQTHRFEEFTLSEYLERINSEHRQVLFAIRRGDTDGARATMRMHLSGSRDRLQQTIPERR</sequence>
<dbReference type="SUPFAM" id="SSF48008">
    <property type="entry name" value="GntR ligand-binding domain-like"/>
    <property type="match status" value="1"/>
</dbReference>
<comment type="caution">
    <text evidence="5">The sequence shown here is derived from an EMBL/GenBank/DDBJ whole genome shotgun (WGS) entry which is preliminary data.</text>
</comment>
<organism evidence="5 6">
    <name type="scientific">Phyllobacterium zundukense</name>
    <dbReference type="NCBI Taxonomy" id="1867719"/>
    <lineage>
        <taxon>Bacteria</taxon>
        <taxon>Pseudomonadati</taxon>
        <taxon>Pseudomonadota</taxon>
        <taxon>Alphaproteobacteria</taxon>
        <taxon>Hyphomicrobiales</taxon>
        <taxon>Phyllobacteriaceae</taxon>
        <taxon>Phyllobacterium</taxon>
    </lineage>
</organism>
<dbReference type="PRINTS" id="PR00035">
    <property type="entry name" value="HTHGNTR"/>
</dbReference>
<name>A0A2N9VSE3_9HYPH</name>
<dbReference type="InterPro" id="IPR036390">
    <property type="entry name" value="WH_DNA-bd_sf"/>
</dbReference>
<dbReference type="AlphaFoldDB" id="A0A2N9VSE3"/>
<keyword evidence="6" id="KW-1185">Reference proteome</keyword>
<protein>
    <submittedName>
        <fullName evidence="5">GntR family transcriptional regulator</fullName>
    </submittedName>
</protein>
<keyword evidence="2" id="KW-0238">DNA-binding</keyword>
<evidence type="ECO:0000256" key="2">
    <source>
        <dbReference type="ARBA" id="ARBA00023125"/>
    </source>
</evidence>
<dbReference type="InterPro" id="IPR000524">
    <property type="entry name" value="Tscrpt_reg_HTH_GntR"/>
</dbReference>
<dbReference type="InterPro" id="IPR036388">
    <property type="entry name" value="WH-like_DNA-bd_sf"/>
</dbReference>
<accession>A0A2N9VSE3</accession>
<evidence type="ECO:0000313" key="6">
    <source>
        <dbReference type="Proteomes" id="UP000232163"/>
    </source>
</evidence>
<evidence type="ECO:0000259" key="4">
    <source>
        <dbReference type="PROSITE" id="PS50949"/>
    </source>
</evidence>
<dbReference type="Pfam" id="PF00392">
    <property type="entry name" value="GntR"/>
    <property type="match status" value="1"/>
</dbReference>
<dbReference type="PROSITE" id="PS50949">
    <property type="entry name" value="HTH_GNTR"/>
    <property type="match status" value="1"/>
</dbReference>
<dbReference type="EMBL" id="MZMT01000053">
    <property type="protein sequence ID" value="PIO42411.1"/>
    <property type="molecule type" value="Genomic_DNA"/>
</dbReference>
<dbReference type="Gene3D" id="1.20.120.530">
    <property type="entry name" value="GntR ligand-binding domain-like"/>
    <property type="match status" value="1"/>
</dbReference>
<dbReference type="OrthoDB" id="9809707at2"/>
<dbReference type="InterPro" id="IPR011711">
    <property type="entry name" value="GntR_C"/>
</dbReference>
<dbReference type="Proteomes" id="UP000232163">
    <property type="component" value="Unassembled WGS sequence"/>
</dbReference>
<dbReference type="RefSeq" id="WP_100000214.1">
    <property type="nucleotide sequence ID" value="NZ_CP017940.1"/>
</dbReference>
<keyword evidence="3" id="KW-0804">Transcription</keyword>